<dbReference type="SUPFAM" id="SSF56112">
    <property type="entry name" value="Protein kinase-like (PK-like)"/>
    <property type="match status" value="1"/>
</dbReference>
<gene>
    <name evidence="6" type="ORF">POM88_036203</name>
</gene>
<dbReference type="AlphaFoldDB" id="A0AAD8MDZ9"/>
<evidence type="ECO:0000313" key="7">
    <source>
        <dbReference type="Proteomes" id="UP001237642"/>
    </source>
</evidence>
<keyword evidence="2" id="KW-0325">Glycoprotein</keyword>
<reference evidence="6" key="2">
    <citation type="submission" date="2023-05" db="EMBL/GenBank/DDBJ databases">
        <authorList>
            <person name="Schelkunov M.I."/>
        </authorList>
    </citation>
    <scope>NUCLEOTIDE SEQUENCE</scope>
    <source>
        <strain evidence="6">Hsosn_3</strain>
        <tissue evidence="6">Leaf</tissue>
    </source>
</reference>
<dbReference type="SMART" id="SM00108">
    <property type="entry name" value="B_lectin"/>
    <property type="match status" value="1"/>
</dbReference>
<keyword evidence="3" id="KW-0472">Membrane</keyword>
<accession>A0AAD8MDZ9</accession>
<dbReference type="Pfam" id="PF01453">
    <property type="entry name" value="B_lectin"/>
    <property type="match status" value="1"/>
</dbReference>
<sequence>MGGWIFFSFMVTCLFLLFQTDTCMASSKTIGRLKPGFQGAQSNFIDDAGMFLYSNSSIFGFGFTSSDKDATRFVLVIVHLSTETIVWYANRDIPVRNTDKFVINDDGIAILQSGGSLIWSTALANKRVFAMELRDSGNLVLLGNDDMIVWQSFDYPLNSLLSNQEFRQGMKLVSNPSTSNLTYSLEIKSGDMLLYANFRNPQPYWSIRQDSRIFVQNNGQDVSIASLVGNTWRFYDKSRKVLWQIYVSDHGDTNSTWVATLGDAGNINFYDLQSGSSNGGTPIKIPADSCSRPEICNSYEICYNGNHCVCPSVLVSKDNCRPDIVSPCEESEGSTELINAGSGLSYFALGLAAPSSKTNLNGCKSSCLANCSCLAMFFEEKSENCFHFDTVGSLQGSDSGSDFVSYIKVLRNRENVRDLGEQRGNKKKILLIVAIFIVTTLVVGVLYVRIRYYQKQNNVQVESPQEEEEDIFLHNMSGMPIRFSHYDLQVATNNFKKSDVYSYGMLLLEIIGGRRNYYASETDEQCNFPLYAFKMMEQGKLKDILDVKLRLAEDDERVPIAIKVALWCIQDDMHLRPPMKKVVKMLEQVSPVPPPPSSQRMNPLRPVDINSCADLSAVRLSGPR</sequence>
<evidence type="ECO:0000256" key="1">
    <source>
        <dbReference type="ARBA" id="ARBA00022729"/>
    </source>
</evidence>
<dbReference type="PANTHER" id="PTHR47976:SF1">
    <property type="entry name" value="G-TYPE LECTIN S-RECEPTOR-LIKE SERINE_THREONINE-PROTEIN KINASE SD2-5"/>
    <property type="match status" value="1"/>
</dbReference>
<feature type="domain" description="Bulb-type lectin" evidence="5">
    <location>
        <begin position="157"/>
        <end position="282"/>
    </location>
</feature>
<feature type="signal peptide" evidence="4">
    <location>
        <begin position="1"/>
        <end position="25"/>
    </location>
</feature>
<evidence type="ECO:0000259" key="5">
    <source>
        <dbReference type="PROSITE" id="PS50927"/>
    </source>
</evidence>
<dbReference type="PANTHER" id="PTHR47976">
    <property type="entry name" value="G-TYPE LECTIN S-RECEPTOR-LIKE SERINE/THREONINE-PROTEIN KINASE SD2-5"/>
    <property type="match status" value="1"/>
</dbReference>
<evidence type="ECO:0000256" key="2">
    <source>
        <dbReference type="ARBA" id="ARBA00023180"/>
    </source>
</evidence>
<evidence type="ECO:0000256" key="4">
    <source>
        <dbReference type="SAM" id="SignalP"/>
    </source>
</evidence>
<comment type="caution">
    <text evidence="6">The sequence shown here is derived from an EMBL/GenBank/DDBJ whole genome shotgun (WGS) entry which is preliminary data.</text>
</comment>
<dbReference type="Proteomes" id="UP001237642">
    <property type="component" value="Unassembled WGS sequence"/>
</dbReference>
<keyword evidence="6" id="KW-0675">Receptor</keyword>
<dbReference type="InterPro" id="IPR011009">
    <property type="entry name" value="Kinase-like_dom_sf"/>
</dbReference>
<dbReference type="Gene3D" id="1.10.510.10">
    <property type="entry name" value="Transferase(Phosphotransferase) domain 1"/>
    <property type="match status" value="1"/>
</dbReference>
<feature type="transmembrane region" description="Helical" evidence="3">
    <location>
        <begin position="429"/>
        <end position="448"/>
    </location>
</feature>
<keyword evidence="3" id="KW-0812">Transmembrane</keyword>
<dbReference type="InterPro" id="IPR036426">
    <property type="entry name" value="Bulb-type_lectin_dom_sf"/>
</dbReference>
<proteinExistence type="predicted"/>
<dbReference type="Gene3D" id="2.90.10.10">
    <property type="entry name" value="Bulb-type lectin domain"/>
    <property type="match status" value="1"/>
</dbReference>
<dbReference type="PROSITE" id="PS50927">
    <property type="entry name" value="BULB_LECTIN"/>
    <property type="match status" value="2"/>
</dbReference>
<feature type="chain" id="PRO_5042019121" evidence="4">
    <location>
        <begin position="26"/>
        <end position="624"/>
    </location>
</feature>
<dbReference type="EMBL" id="JAUIZM010000008">
    <property type="protein sequence ID" value="KAK1370111.1"/>
    <property type="molecule type" value="Genomic_DNA"/>
</dbReference>
<dbReference type="CDD" id="cd00028">
    <property type="entry name" value="B_lectin"/>
    <property type="match status" value="1"/>
</dbReference>
<keyword evidence="1 4" id="KW-0732">Signal</keyword>
<keyword evidence="7" id="KW-1185">Reference proteome</keyword>
<feature type="domain" description="Bulb-type lectin" evidence="5">
    <location>
        <begin position="37"/>
        <end position="154"/>
    </location>
</feature>
<keyword evidence="3" id="KW-1133">Transmembrane helix</keyword>
<organism evidence="6 7">
    <name type="scientific">Heracleum sosnowskyi</name>
    <dbReference type="NCBI Taxonomy" id="360622"/>
    <lineage>
        <taxon>Eukaryota</taxon>
        <taxon>Viridiplantae</taxon>
        <taxon>Streptophyta</taxon>
        <taxon>Embryophyta</taxon>
        <taxon>Tracheophyta</taxon>
        <taxon>Spermatophyta</taxon>
        <taxon>Magnoliopsida</taxon>
        <taxon>eudicotyledons</taxon>
        <taxon>Gunneridae</taxon>
        <taxon>Pentapetalae</taxon>
        <taxon>asterids</taxon>
        <taxon>campanulids</taxon>
        <taxon>Apiales</taxon>
        <taxon>Apiaceae</taxon>
        <taxon>Apioideae</taxon>
        <taxon>apioid superclade</taxon>
        <taxon>Tordylieae</taxon>
        <taxon>Tordyliinae</taxon>
        <taxon>Heracleum</taxon>
    </lineage>
</organism>
<name>A0AAD8MDZ9_9APIA</name>
<dbReference type="GO" id="GO:0016301">
    <property type="term" value="F:kinase activity"/>
    <property type="evidence" value="ECO:0007669"/>
    <property type="project" value="UniProtKB-KW"/>
</dbReference>
<dbReference type="InterPro" id="IPR001480">
    <property type="entry name" value="Bulb-type_lectin_dom"/>
</dbReference>
<dbReference type="SUPFAM" id="SSF51110">
    <property type="entry name" value="alpha-D-mannose-specific plant lectins"/>
    <property type="match status" value="1"/>
</dbReference>
<protein>
    <submittedName>
        <fullName evidence="6">Receptor-like serine/threonine-protein kinase</fullName>
    </submittedName>
</protein>
<keyword evidence="6" id="KW-0808">Transferase</keyword>
<dbReference type="InterPro" id="IPR051343">
    <property type="entry name" value="G-type_lectin_kinases/EP1-like"/>
</dbReference>
<evidence type="ECO:0000256" key="3">
    <source>
        <dbReference type="SAM" id="Phobius"/>
    </source>
</evidence>
<reference evidence="6" key="1">
    <citation type="submission" date="2023-02" db="EMBL/GenBank/DDBJ databases">
        <title>Genome of toxic invasive species Heracleum sosnowskyi carries increased number of genes despite the absence of recent whole-genome duplications.</title>
        <authorList>
            <person name="Schelkunov M."/>
            <person name="Shtratnikova V."/>
            <person name="Makarenko M."/>
            <person name="Klepikova A."/>
            <person name="Omelchenko D."/>
            <person name="Novikova G."/>
            <person name="Obukhova E."/>
            <person name="Bogdanov V."/>
            <person name="Penin A."/>
            <person name="Logacheva M."/>
        </authorList>
    </citation>
    <scope>NUCLEOTIDE SEQUENCE</scope>
    <source>
        <strain evidence="6">Hsosn_3</strain>
        <tissue evidence="6">Leaf</tissue>
    </source>
</reference>
<keyword evidence="6" id="KW-0418">Kinase</keyword>
<evidence type="ECO:0000313" key="6">
    <source>
        <dbReference type="EMBL" id="KAK1370111.1"/>
    </source>
</evidence>
<dbReference type="CDD" id="cd01098">
    <property type="entry name" value="PAN_AP_plant"/>
    <property type="match status" value="1"/>
</dbReference>